<dbReference type="RefSeq" id="XP_013790933.1">
    <property type="nucleotide sequence ID" value="XM_013935479.2"/>
</dbReference>
<dbReference type="InterPro" id="IPR039632">
    <property type="entry name" value="TMEM42"/>
</dbReference>
<keyword evidence="1" id="KW-1133">Transmembrane helix</keyword>
<feature type="transmembrane region" description="Helical" evidence="1">
    <location>
        <begin position="133"/>
        <end position="152"/>
    </location>
</feature>
<gene>
    <name evidence="4" type="primary">LOC106474789</name>
</gene>
<dbReference type="SUPFAM" id="SSF103481">
    <property type="entry name" value="Multidrug resistance efflux transporter EmrE"/>
    <property type="match status" value="1"/>
</dbReference>
<evidence type="ECO:0000256" key="1">
    <source>
        <dbReference type="SAM" id="Phobius"/>
    </source>
</evidence>
<name>A0ABM1BY74_LIMPO</name>
<dbReference type="InterPro" id="IPR037185">
    <property type="entry name" value="EmrE-like"/>
</dbReference>
<feature type="signal peptide" evidence="2">
    <location>
        <begin position="1"/>
        <end position="26"/>
    </location>
</feature>
<evidence type="ECO:0000313" key="3">
    <source>
        <dbReference type="Proteomes" id="UP000694941"/>
    </source>
</evidence>
<protein>
    <submittedName>
        <fullName evidence="4">Uncharacterized protein LOC106474789</fullName>
    </submittedName>
</protein>
<keyword evidence="1" id="KW-0472">Membrane</keyword>
<accession>A0ABM1BY74</accession>
<proteinExistence type="predicted"/>
<evidence type="ECO:0000256" key="2">
    <source>
        <dbReference type="SAM" id="SignalP"/>
    </source>
</evidence>
<dbReference type="GeneID" id="106474789"/>
<feature type="chain" id="PRO_5046253584" evidence="2">
    <location>
        <begin position="27"/>
        <end position="168"/>
    </location>
</feature>
<feature type="transmembrane region" description="Helical" evidence="1">
    <location>
        <begin position="71"/>
        <end position="95"/>
    </location>
</feature>
<dbReference type="Proteomes" id="UP000694941">
    <property type="component" value="Unplaced"/>
</dbReference>
<dbReference type="PANTHER" id="PTHR31965:SF1">
    <property type="entry name" value="TRANSMEMBRANE PROTEIN 42"/>
    <property type="match status" value="1"/>
</dbReference>
<reference evidence="4" key="1">
    <citation type="submission" date="2025-08" db="UniProtKB">
        <authorList>
            <consortium name="RefSeq"/>
        </authorList>
    </citation>
    <scope>IDENTIFICATION</scope>
    <source>
        <tissue evidence="4">Muscle</tissue>
    </source>
</reference>
<dbReference type="PANTHER" id="PTHR31965">
    <property type="entry name" value="TRANSMEMBRANE PROTEIN 42"/>
    <property type="match status" value="1"/>
</dbReference>
<keyword evidence="3" id="KW-1185">Reference proteome</keyword>
<keyword evidence="2" id="KW-0732">Signal</keyword>
<organism evidence="3 4">
    <name type="scientific">Limulus polyphemus</name>
    <name type="common">Atlantic horseshoe crab</name>
    <dbReference type="NCBI Taxonomy" id="6850"/>
    <lineage>
        <taxon>Eukaryota</taxon>
        <taxon>Metazoa</taxon>
        <taxon>Ecdysozoa</taxon>
        <taxon>Arthropoda</taxon>
        <taxon>Chelicerata</taxon>
        <taxon>Merostomata</taxon>
        <taxon>Xiphosura</taxon>
        <taxon>Limulidae</taxon>
        <taxon>Limulus</taxon>
    </lineage>
</organism>
<keyword evidence="1" id="KW-0812">Transmembrane</keyword>
<sequence length="168" mass="18674">MKGITYSIMSGLLAATASLCGKLSMAVDETKYLCEVLVQFYLEKSNFFVLDLERDLKSLPTSGYFPICPNFLIAVRFGFFLLMVLSNAVMWILFTKALCSSSTTIEATLTNTAANFLFTAVFGQVFFGETLTFLWWTGIMMIVIGLMVIHRANQLNTAVSRASAKKLK</sequence>
<evidence type="ECO:0000313" key="4">
    <source>
        <dbReference type="RefSeq" id="XP_013790933.1"/>
    </source>
</evidence>